<evidence type="ECO:0000313" key="5">
    <source>
        <dbReference type="EMBL" id="KDQ10314.1"/>
    </source>
</evidence>
<reference evidence="6" key="1">
    <citation type="journal article" date="2014" name="Proc. Natl. Acad. Sci. U.S.A.">
        <title>Extensive sampling of basidiomycete genomes demonstrates inadequacy of the white-rot/brown-rot paradigm for wood decay fungi.</title>
        <authorList>
            <person name="Riley R."/>
            <person name="Salamov A.A."/>
            <person name="Brown D.W."/>
            <person name="Nagy L.G."/>
            <person name="Floudas D."/>
            <person name="Held B.W."/>
            <person name="Levasseur A."/>
            <person name="Lombard V."/>
            <person name="Morin E."/>
            <person name="Otillar R."/>
            <person name="Lindquist E.A."/>
            <person name="Sun H."/>
            <person name="LaButti K.M."/>
            <person name="Schmutz J."/>
            <person name="Jabbour D."/>
            <person name="Luo H."/>
            <person name="Baker S.E."/>
            <person name="Pisabarro A.G."/>
            <person name="Walton J.D."/>
            <person name="Blanchette R.A."/>
            <person name="Henrissat B."/>
            <person name="Martin F."/>
            <person name="Cullen D."/>
            <person name="Hibbett D.S."/>
            <person name="Grigoriev I.V."/>
        </authorList>
    </citation>
    <scope>NUCLEOTIDE SEQUENCE [LARGE SCALE GENOMIC DNA]</scope>
    <source>
        <strain evidence="6">FD-172 SS1</strain>
    </source>
</reference>
<name>A0A067M465_BOTB1</name>
<dbReference type="GO" id="GO:0038203">
    <property type="term" value="P:TORC2 signaling"/>
    <property type="evidence" value="ECO:0007669"/>
    <property type="project" value="TreeGrafter"/>
</dbReference>
<dbReference type="AlphaFoldDB" id="A0A067M465"/>
<feature type="region of interest" description="Disordered" evidence="2">
    <location>
        <begin position="57"/>
        <end position="406"/>
    </location>
</feature>
<dbReference type="EMBL" id="KL198069">
    <property type="protein sequence ID" value="KDQ10314.1"/>
    <property type="molecule type" value="Genomic_DNA"/>
</dbReference>
<dbReference type="Gene3D" id="2.30.29.30">
    <property type="entry name" value="Pleckstrin-homology domain (PH domain)/Phosphotyrosine-binding domain (PTB)"/>
    <property type="match status" value="1"/>
</dbReference>
<dbReference type="InterPro" id="IPR011993">
    <property type="entry name" value="PH-like_dom_sf"/>
</dbReference>
<protein>
    <submittedName>
        <fullName evidence="5">Uncharacterized protein</fullName>
    </submittedName>
</protein>
<feature type="compositionally biased region" description="Low complexity" evidence="2">
    <location>
        <begin position="553"/>
        <end position="568"/>
    </location>
</feature>
<feature type="region of interest" description="Disordered" evidence="2">
    <location>
        <begin position="539"/>
        <end position="662"/>
    </location>
</feature>
<evidence type="ECO:0000313" key="6">
    <source>
        <dbReference type="Proteomes" id="UP000027195"/>
    </source>
</evidence>
<dbReference type="PANTHER" id="PTHR13335">
    <property type="entry name" value="TARGET OF RAPAMYCIN COMPLEX 2 SUBUNIT MAPKAP1"/>
    <property type="match status" value="1"/>
</dbReference>
<feature type="compositionally biased region" description="Low complexity" evidence="2">
    <location>
        <begin position="60"/>
        <end position="87"/>
    </location>
</feature>
<dbReference type="Proteomes" id="UP000027195">
    <property type="component" value="Unassembled WGS sequence"/>
</dbReference>
<feature type="compositionally biased region" description="Polar residues" evidence="2">
    <location>
        <begin position="247"/>
        <end position="266"/>
    </location>
</feature>
<dbReference type="InterPro" id="IPR031313">
    <property type="entry name" value="Sin1_PH_dom"/>
</dbReference>
<organism evidence="5 6">
    <name type="scientific">Botryobasidium botryosum (strain FD-172 SS1)</name>
    <dbReference type="NCBI Taxonomy" id="930990"/>
    <lineage>
        <taxon>Eukaryota</taxon>
        <taxon>Fungi</taxon>
        <taxon>Dikarya</taxon>
        <taxon>Basidiomycota</taxon>
        <taxon>Agaricomycotina</taxon>
        <taxon>Agaricomycetes</taxon>
        <taxon>Cantharellales</taxon>
        <taxon>Botryobasidiaceae</taxon>
        <taxon>Botryobasidium</taxon>
    </lineage>
</organism>
<feature type="compositionally biased region" description="Low complexity" evidence="2">
    <location>
        <begin position="267"/>
        <end position="279"/>
    </location>
</feature>
<dbReference type="InterPro" id="IPR008828">
    <property type="entry name" value="Sin1/Avo1"/>
</dbReference>
<feature type="compositionally biased region" description="Polar residues" evidence="2">
    <location>
        <begin position="579"/>
        <end position="593"/>
    </location>
</feature>
<feature type="compositionally biased region" description="Polar residues" evidence="2">
    <location>
        <begin position="90"/>
        <end position="105"/>
    </location>
</feature>
<evidence type="ECO:0000259" key="4">
    <source>
        <dbReference type="Pfam" id="PF16979"/>
    </source>
</evidence>
<dbReference type="GO" id="GO:0031932">
    <property type="term" value="C:TORC2 complex"/>
    <property type="evidence" value="ECO:0007669"/>
    <property type="project" value="InterPro"/>
</dbReference>
<feature type="compositionally biased region" description="Low complexity" evidence="2">
    <location>
        <begin position="594"/>
        <end position="612"/>
    </location>
</feature>
<dbReference type="GO" id="GO:0005737">
    <property type="term" value="C:cytoplasm"/>
    <property type="evidence" value="ECO:0007669"/>
    <property type="project" value="TreeGrafter"/>
</dbReference>
<feature type="domain" description="SIN1-type PH" evidence="4">
    <location>
        <begin position="1030"/>
        <end position="1128"/>
    </location>
</feature>
<comment type="similarity">
    <text evidence="1">Belongs to the SIN1 family.</text>
</comment>
<feature type="compositionally biased region" description="Acidic residues" evidence="2">
    <location>
        <begin position="369"/>
        <end position="391"/>
    </location>
</feature>
<feature type="compositionally biased region" description="Basic residues" evidence="2">
    <location>
        <begin position="643"/>
        <end position="659"/>
    </location>
</feature>
<dbReference type="STRING" id="930990.A0A067M465"/>
<evidence type="ECO:0000256" key="2">
    <source>
        <dbReference type="SAM" id="MobiDB-lite"/>
    </source>
</evidence>
<evidence type="ECO:0000256" key="1">
    <source>
        <dbReference type="ARBA" id="ARBA00009407"/>
    </source>
</evidence>
<accession>A0A067M465</accession>
<dbReference type="HOGENOM" id="CLU_007847_0_0_1"/>
<dbReference type="OrthoDB" id="241990at2759"/>
<evidence type="ECO:0000259" key="3">
    <source>
        <dbReference type="Pfam" id="PF16978"/>
    </source>
</evidence>
<dbReference type="GO" id="GO:0005886">
    <property type="term" value="C:plasma membrane"/>
    <property type="evidence" value="ECO:0007669"/>
    <property type="project" value="TreeGrafter"/>
</dbReference>
<feature type="compositionally biased region" description="Low complexity" evidence="2">
    <location>
        <begin position="352"/>
        <end position="364"/>
    </location>
</feature>
<dbReference type="InParanoid" id="A0A067M465"/>
<feature type="compositionally biased region" description="Low complexity" evidence="2">
    <location>
        <begin position="139"/>
        <end position="148"/>
    </location>
</feature>
<dbReference type="Pfam" id="PF16979">
    <property type="entry name" value="SIN1_PH"/>
    <property type="match status" value="1"/>
</dbReference>
<proteinExistence type="inferred from homology"/>
<feature type="compositionally biased region" description="Low complexity" evidence="2">
    <location>
        <begin position="633"/>
        <end position="642"/>
    </location>
</feature>
<feature type="domain" description="CRIM" evidence="3">
    <location>
        <begin position="677"/>
        <end position="836"/>
    </location>
</feature>
<dbReference type="GO" id="GO:0005546">
    <property type="term" value="F:phosphatidylinositol-4,5-bisphosphate binding"/>
    <property type="evidence" value="ECO:0007669"/>
    <property type="project" value="TreeGrafter"/>
</dbReference>
<sequence length="1151" mass="122044">MSLINDTDFLIHSLRLAYLRHVEDPFGPRIVSLSPGYSTNPYIRAAGLANQDRWPELAVPASPQPSSLDDAPSPSPLHSLSQQDLPQAARTRTGNANGNQPSSLNPEPAPAAGEWPGATGLKYTQTIMGPNRSGALGMRVSGRRASSSNRRDSASILTGTTAVDGEVGAKPHRIRADSAPTPVSAGASPTPHHSVLPDVGDGATSERRRASTFGSGGGTVRPSILSPDVEPSPKSNFDLDKPLPVAPSSSNLGASTTTPSSNMNLSAATTAGTTATAATPDKEKPAAPVVQFAPPRFPRAAEMEARRRVRMNARAPPPEPAENNSNAAQHHGYTGGFPRPSDFEEGGSMQHAFSGASAAGSTSGMETNTSDDDEADDDEDDDVEDEDDEDYVLTLDQPGEAGDIDIHEDEFDGADFLLHPRYSSRPHITSHGSSDILSGLSVNSASGLSTSHSSSALQIAMNTRNRSRLSPVSEVRRPSISPVEMSALGLGLGASSGFTPGFGLAPPAYGSGSGISPGSSITSDDTARKSSREEVGSYLMVPTNPLGGPFDVSSAGSGPNGGSTSSGSRGNGGDDERLTNPSGSSVLSDTTMLTATTSTATIIPSTATAAAPGGSGSIRPQAHPQEKHKHPHSTAAGPSASHTHTHSHSHPHPHPHLRNKPSEPSFARIKITRLPTESALTALLASQSTTSDNPFTTLYAAISGRAETASMTLRVYFPHSRTHASEPLELKVRKDATVEEVIGFGLWAYWDEGCEPRLDEGCEPRLDEGLEGDAAGMEERRAVRLSAVGWCLRLVEDNGEVDEDFPALDRTSAISKFAFGEFAIEEATPSQVQQNQAVEAKIVRRPSRLMMSKQRSQSNLKANSSAASNLGTGAQAGAQAVPGSSAVTGTLLNSSMLSSNTLAGATVAAGPPVFLKVRVAETADAQYFSTTINVNSDTYMADVLELVCRKRRIMNAKEWALLLGDMSILIPLDRTVVSLRGKKELVLYKRAWLGQLAYGLGRQPGRSADPNASIFDSSDAPAGTTDPTAAYKRYTVLRKLPMLVGRHERILAIDGDYIHIMPSTTRRFLDNVNTASYHIKSIYSCAQSKKIATYVKLVVKRDTGNKRYDFEAENVEQAAEIVASIKRLQKAYSLERSTTVNKKHRRHRTNG</sequence>
<dbReference type="InterPro" id="IPR031567">
    <property type="entry name" value="CRIM_dom"/>
</dbReference>
<gene>
    <name evidence="5" type="ORF">BOTBODRAFT_58217</name>
</gene>
<dbReference type="PANTHER" id="PTHR13335:SF1">
    <property type="entry name" value="TARGET OF RAPAMYCIN COMPLEX 2 SUBUNIT MAPKAP1"/>
    <property type="match status" value="1"/>
</dbReference>
<keyword evidence="6" id="KW-1185">Reference proteome</keyword>
<dbReference type="Pfam" id="PF16978">
    <property type="entry name" value="CRIM"/>
    <property type="match status" value="1"/>
</dbReference>